<accession>A0A2Z4Y0Z5</accession>
<dbReference type="Proteomes" id="UP000681131">
    <property type="component" value="Chromosome"/>
</dbReference>
<dbReference type="Proteomes" id="UP000251120">
    <property type="component" value="Chromosome"/>
</dbReference>
<reference evidence="2 4" key="2">
    <citation type="submission" date="2019-08" db="EMBL/GenBank/DDBJ databases">
        <title>Complete genome sequences of Francisella adeliensis (FSC1325 and FSC1326).</title>
        <authorList>
            <person name="Ohrman C."/>
            <person name="Uneklint I."/>
            <person name="Vallesi A."/>
            <person name="Karlsson L."/>
            <person name="Sjodin A."/>
        </authorList>
    </citation>
    <scope>NUCLEOTIDE SEQUENCE [LARGE SCALE GENOMIC DNA]</scope>
    <source>
        <strain evidence="2 4">FSC1325</strain>
    </source>
</reference>
<gene>
    <name evidence="1" type="ORF">CDH04_09340</name>
    <name evidence="2" type="ORF">FZC43_09355</name>
</gene>
<name>A0A2Z4Y0Z5_9GAMM</name>
<sequence length="281" mass="32841">MLLKLKFIYCENIMSLDKQLIEISECSNFGPVSEYLTKYISFGLLRLRCSDKYSNPNAINTLSSAIEVSIRKMNFSKQSQVDDFISSYLDNIQFILDNDKYTFDTFYMIDGQEFYGRIELSEFQHYLLYDFKRDDLFSQKSFSCVKYIDFVLIARLVEVLDAANHYEPLQLNVIGDLSVECINYQKALDNFHKELLEQDSPKASIDIINEYLVYVGVEKQNAHTVVNALKNIFFKDECIAMNRMNLSVIDSKYFILMRRGEKDAIDMSNLRKWKSTPNLGR</sequence>
<dbReference type="RefSeq" id="WP_112870761.1">
    <property type="nucleotide sequence ID" value="NZ_CP021781.1"/>
</dbReference>
<evidence type="ECO:0000313" key="1">
    <source>
        <dbReference type="EMBL" id="AXA34586.1"/>
    </source>
</evidence>
<reference evidence="1 3" key="1">
    <citation type="submission" date="2017-06" db="EMBL/GenBank/DDBJ databases">
        <title>Complete genome of Francisella adeliensis.</title>
        <authorList>
            <person name="Vallesi A."/>
            <person name="Sjodin A."/>
        </authorList>
    </citation>
    <scope>NUCLEOTIDE SEQUENCE [LARGE SCALE GENOMIC DNA]</scope>
    <source>
        <strain evidence="1 3">FDC440</strain>
    </source>
</reference>
<evidence type="ECO:0000313" key="2">
    <source>
        <dbReference type="EMBL" id="QIW12831.1"/>
    </source>
</evidence>
<keyword evidence="4" id="KW-1185">Reference proteome</keyword>
<dbReference type="KEGG" id="fad:CDH04_09340"/>
<evidence type="ECO:0000313" key="3">
    <source>
        <dbReference type="Proteomes" id="UP000251120"/>
    </source>
</evidence>
<dbReference type="EMBL" id="CP043424">
    <property type="protein sequence ID" value="QIW12831.1"/>
    <property type="molecule type" value="Genomic_DNA"/>
</dbReference>
<proteinExistence type="predicted"/>
<evidence type="ECO:0000313" key="4">
    <source>
        <dbReference type="Proteomes" id="UP000681131"/>
    </source>
</evidence>
<protein>
    <submittedName>
        <fullName evidence="1">Uncharacterized protein</fullName>
    </submittedName>
</protein>
<organism evidence="1 3">
    <name type="scientific">Francisella adeliensis</name>
    <dbReference type="NCBI Taxonomy" id="2007306"/>
    <lineage>
        <taxon>Bacteria</taxon>
        <taxon>Pseudomonadati</taxon>
        <taxon>Pseudomonadota</taxon>
        <taxon>Gammaproteobacteria</taxon>
        <taxon>Thiotrichales</taxon>
        <taxon>Francisellaceae</taxon>
        <taxon>Francisella</taxon>
    </lineage>
</organism>
<dbReference type="AlphaFoldDB" id="A0A2Z4Y0Z5"/>
<dbReference type="EMBL" id="CP021781">
    <property type="protein sequence ID" value="AXA34586.1"/>
    <property type="molecule type" value="Genomic_DNA"/>
</dbReference>